<proteinExistence type="predicted"/>
<sequence>MTDHHHTHGFSRRQALFGALGLGASVTFMGRAAHAQTGGKKLIVLVCRGGLDGLSFTPPVGDPDYAALRGAIAYAPEQALKLDGTFGLHPALVRTHALAQKGHLRIAPAIATPDRARSHFEAQDVLETGAVTRYGANSGWLNRTLQSLSPDRKVEALSVGAVAPLILRGQVQAASWSPGRNADATARLPTILQDLYKNDPLLGPAFARGLQTEAMAQIAMTGLSAPAQPMDGMAKPNAVAQQAAQRQGMAAAEKLGVTVANFMTQAGGPQIVAISLDGFDTHAGQVGQLQSRLSYMDALIGGLTSGLGPAWNDTVIVAATEFGRTARVNGTGGTDHGTASSALVLGGGLKKGGIIGDWPTLQQTALFENRDTTPTLDMRGLFKGVLRDHLGVEQRALETTVFPDSASARPVTGIV</sequence>
<protein>
    <submittedName>
        <fullName evidence="1">DUF1501 domain-containing protein</fullName>
    </submittedName>
</protein>
<dbReference type="Pfam" id="PF07394">
    <property type="entry name" value="DUF1501"/>
    <property type="match status" value="1"/>
</dbReference>
<dbReference type="RefSeq" id="WP_369059334.1">
    <property type="nucleotide sequence ID" value="NZ_CP158375.1"/>
</dbReference>
<dbReference type="InterPro" id="IPR006311">
    <property type="entry name" value="TAT_signal"/>
</dbReference>
<dbReference type="EMBL" id="CP158375">
    <property type="protein sequence ID" value="XDO96492.1"/>
    <property type="molecule type" value="Genomic_DNA"/>
</dbReference>
<dbReference type="InterPro" id="IPR010869">
    <property type="entry name" value="DUF1501"/>
</dbReference>
<dbReference type="PANTHER" id="PTHR43737">
    <property type="entry name" value="BLL7424 PROTEIN"/>
    <property type="match status" value="1"/>
</dbReference>
<reference evidence="1" key="1">
    <citation type="submission" date="2024-06" db="EMBL/GenBank/DDBJ databases">
        <title>Caulobacter inopinatus, sp. nov.</title>
        <authorList>
            <person name="Donachie S.P."/>
        </authorList>
    </citation>
    <scope>NUCLEOTIDE SEQUENCE</scope>
    <source>
        <strain evidence="1">73W</strain>
    </source>
</reference>
<accession>A0AB39KSF6</accession>
<evidence type="ECO:0000313" key="1">
    <source>
        <dbReference type="EMBL" id="XDO96492.1"/>
    </source>
</evidence>
<dbReference type="AlphaFoldDB" id="A0AB39KSF6"/>
<gene>
    <name evidence="1" type="ORF">ABOZ73_17230</name>
</gene>
<dbReference type="PANTHER" id="PTHR43737:SF1">
    <property type="entry name" value="DUF1501 DOMAIN-CONTAINING PROTEIN"/>
    <property type="match status" value="1"/>
</dbReference>
<name>A0AB39KSF6_9CAUL</name>
<dbReference type="PROSITE" id="PS51318">
    <property type="entry name" value="TAT"/>
    <property type="match status" value="1"/>
</dbReference>
<organism evidence="1">
    <name type="scientific">Caulobacter sp. 73W</name>
    <dbReference type="NCBI Taxonomy" id="3161137"/>
    <lineage>
        <taxon>Bacteria</taxon>
        <taxon>Pseudomonadati</taxon>
        <taxon>Pseudomonadota</taxon>
        <taxon>Alphaproteobacteria</taxon>
        <taxon>Caulobacterales</taxon>
        <taxon>Caulobacteraceae</taxon>
        <taxon>Caulobacter</taxon>
    </lineage>
</organism>